<protein>
    <submittedName>
        <fullName evidence="3">DUF2142 domain-containing protein</fullName>
    </submittedName>
</protein>
<feature type="transmembrane region" description="Helical" evidence="2">
    <location>
        <begin position="485"/>
        <end position="504"/>
    </location>
</feature>
<gene>
    <name evidence="3" type="ORF">E3O32_13840</name>
</gene>
<feature type="transmembrane region" description="Helical" evidence="2">
    <location>
        <begin position="372"/>
        <end position="391"/>
    </location>
</feature>
<feature type="compositionally biased region" description="Low complexity" evidence="1">
    <location>
        <begin position="509"/>
        <end position="526"/>
    </location>
</feature>
<feature type="transmembrane region" description="Helical" evidence="2">
    <location>
        <begin position="274"/>
        <end position="295"/>
    </location>
</feature>
<keyword evidence="2" id="KW-0472">Membrane</keyword>
<evidence type="ECO:0000313" key="4">
    <source>
        <dbReference type="Proteomes" id="UP000297643"/>
    </source>
</evidence>
<organism evidence="3 4">
    <name type="scientific">Cryobacterium mannosilyticum</name>
    <dbReference type="NCBI Taxonomy" id="1259190"/>
    <lineage>
        <taxon>Bacteria</taxon>
        <taxon>Bacillati</taxon>
        <taxon>Actinomycetota</taxon>
        <taxon>Actinomycetes</taxon>
        <taxon>Micrococcales</taxon>
        <taxon>Microbacteriaceae</taxon>
        <taxon>Cryobacterium</taxon>
    </lineage>
</organism>
<feature type="transmembrane region" description="Helical" evidence="2">
    <location>
        <begin position="146"/>
        <end position="170"/>
    </location>
</feature>
<evidence type="ECO:0000313" key="3">
    <source>
        <dbReference type="EMBL" id="TFC01238.1"/>
    </source>
</evidence>
<dbReference type="InterPro" id="IPR018674">
    <property type="entry name" value="DUF2142_membrane"/>
</dbReference>
<accession>A0A4R8W5Y8</accession>
<keyword evidence="4" id="KW-1185">Reference proteome</keyword>
<dbReference type="AlphaFoldDB" id="A0A4R8W5Y8"/>
<feature type="transmembrane region" description="Helical" evidence="2">
    <location>
        <begin position="177"/>
        <end position="197"/>
    </location>
</feature>
<reference evidence="3 4" key="1">
    <citation type="submission" date="2019-03" db="EMBL/GenBank/DDBJ databases">
        <title>Genomics of glacier-inhabiting Cryobacterium strains.</title>
        <authorList>
            <person name="Liu Q."/>
            <person name="Xin Y.-H."/>
        </authorList>
    </citation>
    <scope>NUCLEOTIDE SEQUENCE [LARGE SCALE GENOMIC DNA]</scope>
    <source>
        <strain evidence="3 4">RHLT2-21</strain>
    </source>
</reference>
<evidence type="ECO:0000256" key="1">
    <source>
        <dbReference type="SAM" id="MobiDB-lite"/>
    </source>
</evidence>
<keyword evidence="2" id="KW-1133">Transmembrane helix</keyword>
<keyword evidence="2" id="KW-0812">Transmembrane</keyword>
<dbReference type="Pfam" id="PF09913">
    <property type="entry name" value="DUF2142"/>
    <property type="match status" value="1"/>
</dbReference>
<feature type="transmembrane region" description="Helical" evidence="2">
    <location>
        <begin position="345"/>
        <end position="365"/>
    </location>
</feature>
<sequence length="532" mass="55129">MVVREETKRDSVHRVVSSLSSGKGLTLLVSWGAIFLLSAAWAITSPLGASPDEPAHIIKAAAVARGQLIGELTDAPAVTQVMIPKGLSQAGSWPCYAFDNSVEANCTPAISNVPRLAAANTSAGLYNPTYYALVGLPSVLTNDTSLAVMTMRLTSALIASLFLATSFCALLRLGNPFITGLGFLSALTPMVFFLNGAVNPNSLEIATGAALLTSLLVLVRGSTQHERLWLVVVATSGILMAQARGLSPLWMAVIAASVLVFASTARLKALLTRWDVWVTLVLLGAGVAAAGAWILRTGTLQSMGVFPGAGSVGPVEAFVEMLVARSFDQGTVGVFGWLDTPAPSFAFALWSALGIGSVVLALAVARGRRLGSITVALAGFMLIPPIVQAASVKASGYIWQGRYALVGYVVLVLIASIAVASDGETPRQQGLAVRGRIVIIIGGLVSIGQVFALATALKRYGVGADSSWLDALRQTPLWSPPGGGLVWLTVSLCAMVVIVVLWGISSRGAAASRPPSAPVSVTSSNPKSESLT</sequence>
<proteinExistence type="predicted"/>
<evidence type="ECO:0000256" key="2">
    <source>
        <dbReference type="SAM" id="Phobius"/>
    </source>
</evidence>
<comment type="caution">
    <text evidence="3">The sequence shown here is derived from an EMBL/GenBank/DDBJ whole genome shotgun (WGS) entry which is preliminary data.</text>
</comment>
<dbReference type="Proteomes" id="UP000297643">
    <property type="component" value="Unassembled WGS sequence"/>
</dbReference>
<name>A0A4R8W5Y8_9MICO</name>
<dbReference type="EMBL" id="SOFM01000043">
    <property type="protein sequence ID" value="TFC01238.1"/>
    <property type="molecule type" value="Genomic_DNA"/>
</dbReference>
<feature type="transmembrane region" description="Helical" evidence="2">
    <location>
        <begin position="403"/>
        <end position="421"/>
    </location>
</feature>
<feature type="region of interest" description="Disordered" evidence="1">
    <location>
        <begin position="509"/>
        <end position="532"/>
    </location>
</feature>
<feature type="transmembrane region" description="Helical" evidence="2">
    <location>
        <begin position="433"/>
        <end position="457"/>
    </location>
</feature>
<feature type="transmembrane region" description="Helical" evidence="2">
    <location>
        <begin position="24"/>
        <end position="43"/>
    </location>
</feature>
<feature type="transmembrane region" description="Helical" evidence="2">
    <location>
        <begin position="249"/>
        <end position="267"/>
    </location>
</feature>